<comment type="caution">
    <text evidence="6">The sequence shown here is derived from an EMBL/GenBank/DDBJ whole genome shotgun (WGS) entry which is preliminary data.</text>
</comment>
<evidence type="ECO:0000256" key="4">
    <source>
        <dbReference type="ARBA" id="ARBA00023163"/>
    </source>
</evidence>
<dbReference type="AlphaFoldDB" id="A0A2V3VVM5"/>
<gene>
    <name evidence="6" type="ORF">DFR56_109170</name>
</gene>
<dbReference type="Pfam" id="PF00126">
    <property type="entry name" value="HTH_1"/>
    <property type="match status" value="1"/>
</dbReference>
<dbReference type="OrthoDB" id="9785745at2"/>
<accession>A0A2V3VVM5</accession>
<evidence type="ECO:0000313" key="7">
    <source>
        <dbReference type="Proteomes" id="UP000247978"/>
    </source>
</evidence>
<protein>
    <submittedName>
        <fullName evidence="6">LysR family transcriptional regulator</fullName>
    </submittedName>
</protein>
<dbReference type="Gene3D" id="1.10.10.10">
    <property type="entry name" value="Winged helix-like DNA-binding domain superfamily/Winged helix DNA-binding domain"/>
    <property type="match status" value="1"/>
</dbReference>
<dbReference type="PANTHER" id="PTHR30126">
    <property type="entry name" value="HTH-TYPE TRANSCRIPTIONAL REGULATOR"/>
    <property type="match status" value="1"/>
</dbReference>
<dbReference type="InterPro" id="IPR005119">
    <property type="entry name" value="LysR_subst-bd"/>
</dbReference>
<dbReference type="InterPro" id="IPR000847">
    <property type="entry name" value="LysR_HTH_N"/>
</dbReference>
<dbReference type="InterPro" id="IPR036388">
    <property type="entry name" value="WH-like_DNA-bd_sf"/>
</dbReference>
<dbReference type="PROSITE" id="PS50931">
    <property type="entry name" value="HTH_LYSR"/>
    <property type="match status" value="1"/>
</dbReference>
<dbReference type="Gene3D" id="3.40.190.290">
    <property type="match status" value="1"/>
</dbReference>
<evidence type="ECO:0000256" key="2">
    <source>
        <dbReference type="ARBA" id="ARBA00023015"/>
    </source>
</evidence>
<dbReference type="SUPFAM" id="SSF53850">
    <property type="entry name" value="Periplasmic binding protein-like II"/>
    <property type="match status" value="1"/>
</dbReference>
<keyword evidence="7" id="KW-1185">Reference proteome</keyword>
<evidence type="ECO:0000256" key="3">
    <source>
        <dbReference type="ARBA" id="ARBA00023125"/>
    </source>
</evidence>
<evidence type="ECO:0000313" key="6">
    <source>
        <dbReference type="EMBL" id="PXW86007.1"/>
    </source>
</evidence>
<organism evidence="6 7">
    <name type="scientific">Pseudogracilibacillus auburnensis</name>
    <dbReference type="NCBI Taxonomy" id="1494959"/>
    <lineage>
        <taxon>Bacteria</taxon>
        <taxon>Bacillati</taxon>
        <taxon>Bacillota</taxon>
        <taxon>Bacilli</taxon>
        <taxon>Bacillales</taxon>
        <taxon>Bacillaceae</taxon>
        <taxon>Pseudogracilibacillus</taxon>
    </lineage>
</organism>
<dbReference type="Pfam" id="PF03466">
    <property type="entry name" value="LysR_substrate"/>
    <property type="match status" value="1"/>
</dbReference>
<dbReference type="EMBL" id="QJJQ01000009">
    <property type="protein sequence ID" value="PXW86007.1"/>
    <property type="molecule type" value="Genomic_DNA"/>
</dbReference>
<dbReference type="RefSeq" id="WP_110395955.1">
    <property type="nucleotide sequence ID" value="NZ_JBHUHB010000001.1"/>
</dbReference>
<dbReference type="Proteomes" id="UP000247978">
    <property type="component" value="Unassembled WGS sequence"/>
</dbReference>
<feature type="domain" description="HTH lysR-type" evidence="5">
    <location>
        <begin position="1"/>
        <end position="59"/>
    </location>
</feature>
<dbReference type="InterPro" id="IPR036390">
    <property type="entry name" value="WH_DNA-bd_sf"/>
</dbReference>
<keyword evidence="4" id="KW-0804">Transcription</keyword>
<dbReference type="PANTHER" id="PTHR30126:SF39">
    <property type="entry name" value="HTH-TYPE TRANSCRIPTIONAL REGULATOR CYSL"/>
    <property type="match status" value="1"/>
</dbReference>
<sequence length="294" mass="34226">MNLQQLKVFVYTVKYKKLYLVAEKLGIRQPTVTFHLNKLQEELGVPLFFTKSYHTIQLTEAGKSLYHYAQNITSQSEEIEDLMREFKELKAGRISIGSTHTPATYIIIPYLSKLKKEYNDISIVLDVNTSSVIIEKVKQFQLDFGIMTEVNFKDEELISKPLQKDDLVIVMHPNHPLNKKQTLTPSDLSGQPLVHHEPESVSRKLFDEWAKQHHVSLKIKMETSGSEAMKEAVKHEMGYGILSENIISREVRNGELCMHPIPEWKYKRQIFLIRRKDKLVSPAMQLFLDRFRLE</sequence>
<dbReference type="GO" id="GO:0003700">
    <property type="term" value="F:DNA-binding transcription factor activity"/>
    <property type="evidence" value="ECO:0007669"/>
    <property type="project" value="InterPro"/>
</dbReference>
<dbReference type="GO" id="GO:0000976">
    <property type="term" value="F:transcription cis-regulatory region binding"/>
    <property type="evidence" value="ECO:0007669"/>
    <property type="project" value="TreeGrafter"/>
</dbReference>
<proteinExistence type="inferred from homology"/>
<comment type="similarity">
    <text evidence="1">Belongs to the LysR transcriptional regulatory family.</text>
</comment>
<dbReference type="SUPFAM" id="SSF46785">
    <property type="entry name" value="Winged helix' DNA-binding domain"/>
    <property type="match status" value="1"/>
</dbReference>
<keyword evidence="3" id="KW-0238">DNA-binding</keyword>
<keyword evidence="2" id="KW-0805">Transcription regulation</keyword>
<reference evidence="6 7" key="1">
    <citation type="submission" date="2018-05" db="EMBL/GenBank/DDBJ databases">
        <title>Genomic Encyclopedia of Type Strains, Phase IV (KMG-IV): sequencing the most valuable type-strain genomes for metagenomic binning, comparative biology and taxonomic classification.</title>
        <authorList>
            <person name="Goeker M."/>
        </authorList>
    </citation>
    <scope>NUCLEOTIDE SEQUENCE [LARGE SCALE GENOMIC DNA]</scope>
    <source>
        <strain evidence="6 7">DSM 28556</strain>
    </source>
</reference>
<evidence type="ECO:0000259" key="5">
    <source>
        <dbReference type="PROSITE" id="PS50931"/>
    </source>
</evidence>
<name>A0A2V3VVM5_9BACI</name>
<evidence type="ECO:0000256" key="1">
    <source>
        <dbReference type="ARBA" id="ARBA00009437"/>
    </source>
</evidence>